<dbReference type="InterPro" id="IPR058193">
    <property type="entry name" value="VanY/YodJ_core_dom"/>
</dbReference>
<evidence type="ECO:0000313" key="4">
    <source>
        <dbReference type="EMBL" id="KRN57371.1"/>
    </source>
</evidence>
<dbReference type="SUPFAM" id="SSF55166">
    <property type="entry name" value="Hedgehog/DD-peptidase"/>
    <property type="match status" value="1"/>
</dbReference>
<dbReference type="InterPro" id="IPR003709">
    <property type="entry name" value="VanY-like_core_dom"/>
</dbReference>
<comment type="caution">
    <text evidence="4">The sequence shown here is derived from an EMBL/GenBank/DDBJ whole genome shotgun (WGS) entry which is preliminary data.</text>
</comment>
<dbReference type="GO" id="GO:0006508">
    <property type="term" value="P:proteolysis"/>
    <property type="evidence" value="ECO:0007669"/>
    <property type="project" value="InterPro"/>
</dbReference>
<evidence type="ECO:0000259" key="3">
    <source>
        <dbReference type="Pfam" id="PF02557"/>
    </source>
</evidence>
<proteinExistence type="predicted"/>
<dbReference type="Proteomes" id="UP000051658">
    <property type="component" value="Unassembled WGS sequence"/>
</dbReference>
<dbReference type="Pfam" id="PF02557">
    <property type="entry name" value="VanY"/>
    <property type="match status" value="1"/>
</dbReference>
<reference evidence="4 5" key="1">
    <citation type="journal article" date="2015" name="Genome Announc.">
        <title>Expanding the biotechnology potential of lactobacilli through comparative genomics of 213 strains and associated genera.</title>
        <authorList>
            <person name="Sun Z."/>
            <person name="Harris H.M."/>
            <person name="McCann A."/>
            <person name="Guo C."/>
            <person name="Argimon S."/>
            <person name="Zhang W."/>
            <person name="Yang X."/>
            <person name="Jeffery I.B."/>
            <person name="Cooney J.C."/>
            <person name="Kagawa T.F."/>
            <person name="Liu W."/>
            <person name="Song Y."/>
            <person name="Salvetti E."/>
            <person name="Wrobel A."/>
            <person name="Rasinkangas P."/>
            <person name="Parkhill J."/>
            <person name="Rea M.C."/>
            <person name="O'Sullivan O."/>
            <person name="Ritari J."/>
            <person name="Douillard F.P."/>
            <person name="Paul Ross R."/>
            <person name="Yang R."/>
            <person name="Briner A.E."/>
            <person name="Felis G.E."/>
            <person name="de Vos W.M."/>
            <person name="Barrangou R."/>
            <person name="Klaenhammer T.R."/>
            <person name="Caufield P.W."/>
            <person name="Cui Y."/>
            <person name="Zhang H."/>
            <person name="O'Toole P.W."/>
        </authorList>
    </citation>
    <scope>NUCLEOTIDE SEQUENCE [LARGE SCALE GENOMIC DNA]</scope>
    <source>
        <strain evidence="4 5">DSM 20623</strain>
    </source>
</reference>
<feature type="region of interest" description="Disordered" evidence="1">
    <location>
        <begin position="22"/>
        <end position="54"/>
    </location>
</feature>
<organism evidence="4 5">
    <name type="scientific">Carnobacterium divergens DSM 20623</name>
    <dbReference type="NCBI Taxonomy" id="1449336"/>
    <lineage>
        <taxon>Bacteria</taxon>
        <taxon>Bacillati</taxon>
        <taxon>Bacillota</taxon>
        <taxon>Bacilli</taxon>
        <taxon>Lactobacillales</taxon>
        <taxon>Carnobacteriaceae</taxon>
        <taxon>Carnobacterium</taxon>
    </lineage>
</organism>
<dbReference type="CDD" id="cd14852">
    <property type="entry name" value="LD-carboxypeptidase"/>
    <property type="match status" value="1"/>
</dbReference>
<protein>
    <submittedName>
        <fullName evidence="4">Serine-type D-Ala-D-Ala carboxypeptidase</fullName>
    </submittedName>
</protein>
<accession>A0A0R2HY50</accession>
<dbReference type="GeneID" id="89588347"/>
<dbReference type="InterPro" id="IPR052179">
    <property type="entry name" value="DD-CPase-like"/>
</dbReference>
<dbReference type="Gene3D" id="3.30.1380.10">
    <property type="match status" value="1"/>
</dbReference>
<dbReference type="GO" id="GO:0004180">
    <property type="term" value="F:carboxypeptidase activity"/>
    <property type="evidence" value="ECO:0007669"/>
    <property type="project" value="UniProtKB-KW"/>
</dbReference>
<evidence type="ECO:0000256" key="1">
    <source>
        <dbReference type="SAM" id="MobiDB-lite"/>
    </source>
</evidence>
<dbReference type="PROSITE" id="PS51257">
    <property type="entry name" value="PROKAR_LIPOPROTEIN"/>
    <property type="match status" value="1"/>
</dbReference>
<keyword evidence="2" id="KW-0732">Signal</keyword>
<keyword evidence="5" id="KW-1185">Reference proteome</keyword>
<evidence type="ECO:0000256" key="2">
    <source>
        <dbReference type="SAM" id="SignalP"/>
    </source>
</evidence>
<dbReference type="RefSeq" id="WP_034570955.1">
    <property type="nucleotide sequence ID" value="NZ_JQBS01000007.1"/>
</dbReference>
<keyword evidence="4" id="KW-0378">Hydrolase</keyword>
<evidence type="ECO:0000313" key="5">
    <source>
        <dbReference type="Proteomes" id="UP000051658"/>
    </source>
</evidence>
<feature type="signal peptide" evidence="2">
    <location>
        <begin position="1"/>
        <end position="21"/>
    </location>
</feature>
<gene>
    <name evidence="4" type="ORF">IV74_GL000353</name>
</gene>
<sequence>MYKKVSIVLLSLTILSGCQFSGTTAESNKDTSHSKEIAKDTATKTKKQEDPLPNVSSNNWNLILVNNDHPMEAIETPLKVLPNGLQIDERMETDYNAWMNAAKEAGFNMVLVSSYRSYDLQKQVYNQSISDNQSQGMSYDDAVAETKKYVAFPGSSEHQTALAIDIVDDEWLATGKGLIPEYDQTASQKWLVQTMKDYGFILRFPKHKEDLTKISYESWHFRYVGKENAAYIIDHDLSLEEYITKLQEAGK</sequence>
<feature type="compositionally biased region" description="Basic and acidic residues" evidence="1">
    <location>
        <begin position="27"/>
        <end position="50"/>
    </location>
</feature>
<dbReference type="PANTHER" id="PTHR34385">
    <property type="entry name" value="D-ALANYL-D-ALANINE CARBOXYPEPTIDASE"/>
    <property type="match status" value="1"/>
</dbReference>
<dbReference type="eggNOG" id="COG1876">
    <property type="taxonomic scope" value="Bacteria"/>
</dbReference>
<dbReference type="PATRIC" id="fig|1449336.4.peg.360"/>
<dbReference type="InterPro" id="IPR009045">
    <property type="entry name" value="Zn_M74/Hedgehog-like"/>
</dbReference>
<feature type="domain" description="D-alanyl-D-alanine carboxypeptidase-like core" evidence="3">
    <location>
        <begin position="86"/>
        <end position="226"/>
    </location>
</feature>
<dbReference type="PANTHER" id="PTHR34385:SF1">
    <property type="entry name" value="PEPTIDOGLYCAN L-ALANYL-D-GLUTAMATE ENDOPEPTIDASE CWLK"/>
    <property type="match status" value="1"/>
</dbReference>
<dbReference type="AlphaFoldDB" id="A0A0R2HY50"/>
<keyword evidence="4" id="KW-0645">Protease</keyword>
<feature type="chain" id="PRO_5038521725" evidence="2">
    <location>
        <begin position="22"/>
        <end position="251"/>
    </location>
</feature>
<name>A0A0R2HY50_CARDV</name>
<keyword evidence="4" id="KW-0121">Carboxypeptidase</keyword>
<dbReference type="EMBL" id="JQBS01000007">
    <property type="protein sequence ID" value="KRN57371.1"/>
    <property type="molecule type" value="Genomic_DNA"/>
</dbReference>